<proteinExistence type="predicted"/>
<protein>
    <recommendedName>
        <fullName evidence="3">MJ0042 family finger-like domain-containing protein</fullName>
    </recommendedName>
</protein>
<sequence>MSLNFDSLFDDVELDFNCPECEFSFEVSIKELSKANNIITCPNCNVDIKVQHDASLDKLLSRCLIFIFEILYLI</sequence>
<evidence type="ECO:0008006" key="3">
    <source>
        <dbReference type="Google" id="ProtNLM"/>
    </source>
</evidence>
<dbReference type="AlphaFoldDB" id="A0A1M6SNG4"/>
<keyword evidence="2" id="KW-1185">Reference proteome</keyword>
<evidence type="ECO:0000313" key="1">
    <source>
        <dbReference type="EMBL" id="SHK46187.1"/>
    </source>
</evidence>
<gene>
    <name evidence="1" type="ORF">SAMN02744037_02389</name>
</gene>
<dbReference type="InterPro" id="IPR036671">
    <property type="entry name" value="DPH_MB_sf"/>
</dbReference>
<dbReference type="EMBL" id="FRAE01000074">
    <property type="protein sequence ID" value="SHK46187.1"/>
    <property type="molecule type" value="Genomic_DNA"/>
</dbReference>
<name>A0A1M6SNG4_9FIRM</name>
<accession>A0A1M6SNG4</accession>
<dbReference type="SUPFAM" id="SSF144217">
    <property type="entry name" value="CSL zinc finger"/>
    <property type="match status" value="1"/>
</dbReference>
<evidence type="ECO:0000313" key="2">
    <source>
        <dbReference type="Proteomes" id="UP000242497"/>
    </source>
</evidence>
<dbReference type="Gene3D" id="2.20.28.160">
    <property type="match status" value="1"/>
</dbReference>
<reference evidence="2" key="1">
    <citation type="submission" date="2016-11" db="EMBL/GenBank/DDBJ databases">
        <authorList>
            <person name="Varghese N."/>
            <person name="Submissions S."/>
        </authorList>
    </citation>
    <scope>NUCLEOTIDE SEQUENCE [LARGE SCALE GENOMIC DNA]</scope>
    <source>
        <strain evidence="2">DSM 15518</strain>
    </source>
</reference>
<organism evidence="1 2">
    <name type="scientific">Tepidibacter formicigenes DSM 15518</name>
    <dbReference type="NCBI Taxonomy" id="1123349"/>
    <lineage>
        <taxon>Bacteria</taxon>
        <taxon>Bacillati</taxon>
        <taxon>Bacillota</taxon>
        <taxon>Clostridia</taxon>
        <taxon>Peptostreptococcales</taxon>
        <taxon>Peptostreptococcaceae</taxon>
        <taxon>Tepidibacter</taxon>
    </lineage>
</organism>
<dbReference type="Proteomes" id="UP000242497">
    <property type="component" value="Unassembled WGS sequence"/>
</dbReference>